<gene>
    <name evidence="2" type="ORF">IPN75_11585</name>
</gene>
<dbReference type="Pfam" id="PF04247">
    <property type="entry name" value="SirB"/>
    <property type="match status" value="1"/>
</dbReference>
<evidence type="ECO:0000313" key="3">
    <source>
        <dbReference type="Proteomes" id="UP000808146"/>
    </source>
</evidence>
<reference evidence="2" key="1">
    <citation type="submission" date="2020-10" db="EMBL/GenBank/DDBJ databases">
        <title>Connecting structure to function with the recovery of over 1000 high-quality activated sludge metagenome-assembled genomes encoding full-length rRNA genes using long-read sequencing.</title>
        <authorList>
            <person name="Singleton C.M."/>
            <person name="Petriglieri F."/>
            <person name="Kristensen J.M."/>
            <person name="Kirkegaard R.H."/>
            <person name="Michaelsen T.Y."/>
            <person name="Andersen M.H."/>
            <person name="Karst S.M."/>
            <person name="Dueholm M.S."/>
            <person name="Nielsen P.H."/>
            <person name="Albertsen M."/>
        </authorList>
    </citation>
    <scope>NUCLEOTIDE SEQUENCE</scope>
    <source>
        <strain evidence="2">OdNE_18-Q3-R46-58_BAT3C.305</strain>
    </source>
</reference>
<evidence type="ECO:0000313" key="2">
    <source>
        <dbReference type="EMBL" id="MBK8890963.1"/>
    </source>
</evidence>
<name>A0A9D7LRQ2_9RHOO</name>
<keyword evidence="1" id="KW-0812">Transmembrane</keyword>
<keyword evidence="1" id="KW-1133">Transmembrane helix</keyword>
<dbReference type="InterPro" id="IPR007360">
    <property type="entry name" value="SirB"/>
</dbReference>
<dbReference type="AlphaFoldDB" id="A0A9D7LRQ2"/>
<keyword evidence="1" id="KW-0472">Membrane</keyword>
<proteinExistence type="predicted"/>
<organism evidence="2 3">
    <name type="scientific">Candidatus Dechloromonas phosphorivorans</name>
    <dbReference type="NCBI Taxonomy" id="2899244"/>
    <lineage>
        <taxon>Bacteria</taxon>
        <taxon>Pseudomonadati</taxon>
        <taxon>Pseudomonadota</taxon>
        <taxon>Betaproteobacteria</taxon>
        <taxon>Rhodocyclales</taxon>
        <taxon>Azonexaceae</taxon>
        <taxon>Dechloromonas</taxon>
    </lineage>
</organism>
<dbReference type="PANTHER" id="PTHR39594">
    <property type="entry name" value="PROTEIN YCHQ"/>
    <property type="match status" value="1"/>
</dbReference>
<comment type="caution">
    <text evidence="2">The sequence shown here is derived from an EMBL/GenBank/DDBJ whole genome shotgun (WGS) entry which is preliminary data.</text>
</comment>
<feature type="transmembrane region" description="Helical" evidence="1">
    <location>
        <begin position="6"/>
        <end position="27"/>
    </location>
</feature>
<dbReference type="PANTHER" id="PTHR39594:SF1">
    <property type="entry name" value="PROTEIN YCHQ"/>
    <property type="match status" value="1"/>
</dbReference>
<dbReference type="GO" id="GO:0005886">
    <property type="term" value="C:plasma membrane"/>
    <property type="evidence" value="ECO:0007669"/>
    <property type="project" value="TreeGrafter"/>
</dbReference>
<accession>A0A9D7LRQ2</accession>
<evidence type="ECO:0000256" key="1">
    <source>
        <dbReference type="SAM" id="Phobius"/>
    </source>
</evidence>
<dbReference type="Proteomes" id="UP000808146">
    <property type="component" value="Unassembled WGS sequence"/>
</dbReference>
<dbReference type="EMBL" id="JADKBR010000016">
    <property type="protein sequence ID" value="MBK8890963.1"/>
    <property type="molecule type" value="Genomic_DNA"/>
</dbReference>
<sequence>MSYLALKHLHVTCVVLSGLGFALRGWWMLAGSPLLKARLAKVVPHVVDTVLLGSALAMAWQSGQYPFAQNWLTAKFFGLLAYILCGTMALKRGRTPRQRPCSFWCWPCWLAPYIVGVRADAESAAPAPVGQPR</sequence>
<feature type="transmembrane region" description="Helical" evidence="1">
    <location>
        <begin position="72"/>
        <end position="90"/>
    </location>
</feature>
<protein>
    <submittedName>
        <fullName evidence="2">SirB2 family protein</fullName>
    </submittedName>
</protein>